<dbReference type="EMBL" id="JANBPK010000016">
    <property type="protein sequence ID" value="KAJ2936802.1"/>
    <property type="molecule type" value="Genomic_DNA"/>
</dbReference>
<accession>A0A9W8MNT5</accession>
<dbReference type="AlphaFoldDB" id="A0A9W8MNT5"/>
<evidence type="ECO:0008006" key="3">
    <source>
        <dbReference type="Google" id="ProtNLM"/>
    </source>
</evidence>
<dbReference type="OrthoDB" id="10286593at2759"/>
<protein>
    <recommendedName>
        <fullName evidence="3">F-box domain-containing protein</fullName>
    </recommendedName>
</protein>
<name>A0A9W8MNT5_9AGAR</name>
<comment type="caution">
    <text evidence="1">The sequence shown here is derived from an EMBL/GenBank/DDBJ whole genome shotgun (WGS) entry which is preliminary data.</text>
</comment>
<sequence>MLSLLEPDTTNRRAWDSIRSFILYVEHWDAPGLSTSELLQLPPVTNFTLCPPADIPAYFTLETPIIMQERLTSFEFICTGAGYGVHLLSALQSCINLEKLTIDMEFVSRFIKDRRHPIIQSLSPKGFLLPRLQHLKMAHLTRPAMAEFLEFLVAPTLASLDLGFEDLRQAEDTGVRNRDQLPSFNFFFRRPQNLNTKHTLRSFTLRGIATMDWQLKNALSAWPELVHLKLENVFFQADGGPGSGLATPNIGQNLTPSDGGAPLLNLDYLRNLEILELHGLDSDFPIQTALWAVRETVNLKKVDITYRAPSPKWGSELHEIASGLRSDNPGIEVRIEPYL</sequence>
<keyword evidence="2" id="KW-1185">Reference proteome</keyword>
<reference evidence="1" key="1">
    <citation type="submission" date="2022-06" db="EMBL/GenBank/DDBJ databases">
        <title>Genome Sequence of Candolleomyces eurysporus.</title>
        <authorList>
            <person name="Buettner E."/>
        </authorList>
    </citation>
    <scope>NUCLEOTIDE SEQUENCE</scope>
    <source>
        <strain evidence="1">VTCC 930004</strain>
    </source>
</reference>
<evidence type="ECO:0000313" key="1">
    <source>
        <dbReference type="EMBL" id="KAJ2936802.1"/>
    </source>
</evidence>
<evidence type="ECO:0000313" key="2">
    <source>
        <dbReference type="Proteomes" id="UP001140091"/>
    </source>
</evidence>
<dbReference type="Proteomes" id="UP001140091">
    <property type="component" value="Unassembled WGS sequence"/>
</dbReference>
<feature type="non-terminal residue" evidence="1">
    <location>
        <position position="339"/>
    </location>
</feature>
<dbReference type="SUPFAM" id="SSF52047">
    <property type="entry name" value="RNI-like"/>
    <property type="match status" value="1"/>
</dbReference>
<organism evidence="1 2">
    <name type="scientific">Candolleomyces eurysporus</name>
    <dbReference type="NCBI Taxonomy" id="2828524"/>
    <lineage>
        <taxon>Eukaryota</taxon>
        <taxon>Fungi</taxon>
        <taxon>Dikarya</taxon>
        <taxon>Basidiomycota</taxon>
        <taxon>Agaricomycotina</taxon>
        <taxon>Agaricomycetes</taxon>
        <taxon>Agaricomycetidae</taxon>
        <taxon>Agaricales</taxon>
        <taxon>Agaricineae</taxon>
        <taxon>Psathyrellaceae</taxon>
        <taxon>Candolleomyces</taxon>
    </lineage>
</organism>
<gene>
    <name evidence="1" type="ORF">H1R20_g293</name>
</gene>
<proteinExistence type="predicted"/>